<evidence type="ECO:0000256" key="1">
    <source>
        <dbReference type="SAM" id="MobiDB-lite"/>
    </source>
</evidence>
<dbReference type="Proteomes" id="UP001176941">
    <property type="component" value="Chromosome 23"/>
</dbReference>
<feature type="compositionally biased region" description="Polar residues" evidence="1">
    <location>
        <begin position="170"/>
        <end position="179"/>
    </location>
</feature>
<feature type="compositionally biased region" description="Polar residues" evidence="1">
    <location>
        <begin position="227"/>
        <end position="237"/>
    </location>
</feature>
<keyword evidence="3" id="KW-1185">Reference proteome</keyword>
<reference evidence="2" key="1">
    <citation type="submission" date="2023-04" db="EMBL/GenBank/DDBJ databases">
        <authorList>
            <consortium name="ELIXIR-Norway"/>
        </authorList>
    </citation>
    <scope>NUCLEOTIDE SEQUENCE [LARGE SCALE GENOMIC DNA]</scope>
</reference>
<protein>
    <submittedName>
        <fullName evidence="2">Uncharacterized protein</fullName>
    </submittedName>
</protein>
<dbReference type="EMBL" id="OX459959">
    <property type="protein sequence ID" value="CAI9164396.1"/>
    <property type="molecule type" value="Genomic_DNA"/>
</dbReference>
<evidence type="ECO:0000313" key="3">
    <source>
        <dbReference type="Proteomes" id="UP001176941"/>
    </source>
</evidence>
<proteinExistence type="predicted"/>
<organism evidence="2 3">
    <name type="scientific">Rangifer tarandus platyrhynchus</name>
    <name type="common">Svalbard reindeer</name>
    <dbReference type="NCBI Taxonomy" id="3082113"/>
    <lineage>
        <taxon>Eukaryota</taxon>
        <taxon>Metazoa</taxon>
        <taxon>Chordata</taxon>
        <taxon>Craniata</taxon>
        <taxon>Vertebrata</taxon>
        <taxon>Euteleostomi</taxon>
        <taxon>Mammalia</taxon>
        <taxon>Eutheria</taxon>
        <taxon>Laurasiatheria</taxon>
        <taxon>Artiodactyla</taxon>
        <taxon>Ruminantia</taxon>
        <taxon>Pecora</taxon>
        <taxon>Cervidae</taxon>
        <taxon>Odocoileinae</taxon>
        <taxon>Rangifer</taxon>
    </lineage>
</organism>
<sequence>MILQTQLHSSGGQKLAPPENRVCGCAFSGCAFTPWAATGSQAFPGIVHLQGRIPGTHTQGQRAEGSEQEELALHLRPLQVLPYLAVPPRFSPKVMESTLLHRQRFQTSPVSCSVIRKSLAARAERAALVLIHIRFSTSCGSSSNAGDAMANSRHGGALDMLLEGLASSQVENQSHTRGQCQRHGGSAGPWSGAKRLWPDDAPGRAGGDVAAKSGRQLEVSLAPASPRLTSGSPNTWA</sequence>
<evidence type="ECO:0000313" key="2">
    <source>
        <dbReference type="EMBL" id="CAI9164396.1"/>
    </source>
</evidence>
<accession>A0ABN8YTM9</accession>
<name>A0ABN8YTM9_RANTA</name>
<gene>
    <name evidence="2" type="ORF">MRATA1EN1_LOCUS13358</name>
</gene>
<feature type="region of interest" description="Disordered" evidence="1">
    <location>
        <begin position="170"/>
        <end position="237"/>
    </location>
</feature>